<name>X1DF96_9ZZZZ</name>
<feature type="non-terminal residue" evidence="2">
    <location>
        <position position="1"/>
    </location>
</feature>
<evidence type="ECO:0008006" key="3">
    <source>
        <dbReference type="Google" id="ProtNLM"/>
    </source>
</evidence>
<protein>
    <recommendedName>
        <fullName evidence="3">QueT transporter family protein</fullName>
    </recommendedName>
</protein>
<gene>
    <name evidence="2" type="ORF">S03H2_04008</name>
</gene>
<dbReference type="InterPro" id="IPR010387">
    <property type="entry name" value="QueT"/>
</dbReference>
<evidence type="ECO:0000256" key="1">
    <source>
        <dbReference type="SAM" id="Phobius"/>
    </source>
</evidence>
<organism evidence="2">
    <name type="scientific">marine sediment metagenome</name>
    <dbReference type="NCBI Taxonomy" id="412755"/>
    <lineage>
        <taxon>unclassified sequences</taxon>
        <taxon>metagenomes</taxon>
        <taxon>ecological metagenomes</taxon>
    </lineage>
</organism>
<accession>X1DF96</accession>
<keyword evidence="1" id="KW-0472">Membrane</keyword>
<proteinExistence type="predicted"/>
<dbReference type="PANTHER" id="PTHR40044:SF1">
    <property type="entry name" value="INTEGRAL MEMBRANE PROTEIN"/>
    <property type="match status" value="1"/>
</dbReference>
<feature type="transmembrane region" description="Helical" evidence="1">
    <location>
        <begin position="95"/>
        <end position="114"/>
    </location>
</feature>
<keyword evidence="1" id="KW-1133">Transmembrane helix</keyword>
<feature type="transmembrane region" description="Helical" evidence="1">
    <location>
        <begin position="120"/>
        <end position="147"/>
    </location>
</feature>
<reference evidence="2" key="1">
    <citation type="journal article" date="2014" name="Front. Microbiol.">
        <title>High frequency of phylogenetically diverse reductive dehalogenase-homologous genes in deep subseafloor sedimentary metagenomes.</title>
        <authorList>
            <person name="Kawai M."/>
            <person name="Futagami T."/>
            <person name="Toyoda A."/>
            <person name="Takaki Y."/>
            <person name="Nishi S."/>
            <person name="Hori S."/>
            <person name="Arai W."/>
            <person name="Tsubouchi T."/>
            <person name="Morono Y."/>
            <person name="Uchiyama I."/>
            <person name="Ito T."/>
            <person name="Fujiyama A."/>
            <person name="Inagaki F."/>
            <person name="Takami H."/>
        </authorList>
    </citation>
    <scope>NUCLEOTIDE SEQUENCE</scope>
    <source>
        <strain evidence="2">Expedition CK06-06</strain>
    </source>
</reference>
<comment type="caution">
    <text evidence="2">The sequence shown here is derived from an EMBL/GenBank/DDBJ whole genome shotgun (WGS) entry which is preliminary data.</text>
</comment>
<feature type="transmembrane region" description="Helical" evidence="1">
    <location>
        <begin position="50"/>
        <end position="83"/>
    </location>
</feature>
<keyword evidence="1" id="KW-0812">Transmembrane</keyword>
<dbReference type="AlphaFoldDB" id="X1DF96"/>
<dbReference type="EMBL" id="BARU01001546">
    <property type="protein sequence ID" value="GAH18877.1"/>
    <property type="molecule type" value="Genomic_DNA"/>
</dbReference>
<dbReference type="PANTHER" id="PTHR40044">
    <property type="entry name" value="INTEGRAL MEMBRANE PROTEIN-RELATED"/>
    <property type="match status" value="1"/>
</dbReference>
<evidence type="ECO:0000313" key="2">
    <source>
        <dbReference type="EMBL" id="GAH18877.1"/>
    </source>
</evidence>
<dbReference type="PIRSF" id="PIRSF031501">
    <property type="entry name" value="QueT"/>
    <property type="match status" value="1"/>
</dbReference>
<sequence>IMNKLNYLVRVAMIGAIYVILNIIFAPISYGPVQVRIAEALAVLPFIDPSAIIGLFIGCILANVYGGLGMVDIIGGSLCTLIAAYLTSKMKNPKLAPLPPVLINAFGVSIYLHLLFDLPYWITVLYIGIGEVIACYILGYPLLILLIKNKKRLGLNEDKLRN</sequence>
<dbReference type="Pfam" id="PF06177">
    <property type="entry name" value="QueT"/>
    <property type="match status" value="1"/>
</dbReference>
<feature type="transmembrane region" description="Helical" evidence="1">
    <location>
        <begin position="7"/>
        <end position="30"/>
    </location>
</feature>